<proteinExistence type="predicted"/>
<dbReference type="AlphaFoldDB" id="K4A475"/>
<reference evidence="3" key="1">
    <citation type="journal article" date="2012" name="Nat. Biotechnol.">
        <title>Reference genome sequence of the model plant Setaria.</title>
        <authorList>
            <person name="Bennetzen J.L."/>
            <person name="Schmutz J."/>
            <person name="Wang H."/>
            <person name="Percifield R."/>
            <person name="Hawkins J."/>
            <person name="Pontaroli A.C."/>
            <person name="Estep M."/>
            <person name="Feng L."/>
            <person name="Vaughn J.N."/>
            <person name="Grimwood J."/>
            <person name="Jenkins J."/>
            <person name="Barry K."/>
            <person name="Lindquist E."/>
            <person name="Hellsten U."/>
            <person name="Deshpande S."/>
            <person name="Wang X."/>
            <person name="Wu X."/>
            <person name="Mitros T."/>
            <person name="Triplett J."/>
            <person name="Yang X."/>
            <person name="Ye C.Y."/>
            <person name="Mauro-Herrera M."/>
            <person name="Wang L."/>
            <person name="Li P."/>
            <person name="Sharma M."/>
            <person name="Sharma R."/>
            <person name="Ronald P.C."/>
            <person name="Panaud O."/>
            <person name="Kellogg E.A."/>
            <person name="Brutnell T.P."/>
            <person name="Doust A.N."/>
            <person name="Tuskan G.A."/>
            <person name="Rokhsar D."/>
            <person name="Devos K.M."/>
        </authorList>
    </citation>
    <scope>NUCLEOTIDE SEQUENCE [LARGE SCALE GENOMIC DNA]</scope>
    <source>
        <strain evidence="3">cv. Yugu1</strain>
    </source>
</reference>
<dbReference type="HOGENOM" id="CLU_2296564_0_0_1"/>
<feature type="compositionally biased region" description="Low complexity" evidence="1">
    <location>
        <begin position="25"/>
        <end position="41"/>
    </location>
</feature>
<dbReference type="EnsemblPlants" id="KQL22365">
    <property type="protein sequence ID" value="KQL22365"/>
    <property type="gene ID" value="SETIT_033480mg"/>
</dbReference>
<dbReference type="Proteomes" id="UP000004995">
    <property type="component" value="Unassembled WGS sequence"/>
</dbReference>
<feature type="region of interest" description="Disordered" evidence="1">
    <location>
        <begin position="1"/>
        <end position="44"/>
    </location>
</feature>
<dbReference type="EMBL" id="AGNK02000660">
    <property type="status" value="NOT_ANNOTATED_CDS"/>
    <property type="molecule type" value="Genomic_DNA"/>
</dbReference>
<feature type="compositionally biased region" description="Basic and acidic residues" evidence="1">
    <location>
        <begin position="1"/>
        <end position="12"/>
    </location>
</feature>
<name>K4A475_SETIT</name>
<accession>K4A475</accession>
<evidence type="ECO:0000256" key="1">
    <source>
        <dbReference type="SAM" id="MobiDB-lite"/>
    </source>
</evidence>
<evidence type="ECO:0000313" key="2">
    <source>
        <dbReference type="EnsemblPlants" id="KQL22365"/>
    </source>
</evidence>
<reference evidence="2" key="2">
    <citation type="submission" date="2018-08" db="UniProtKB">
        <authorList>
            <consortium name="EnsemblPlants"/>
        </authorList>
    </citation>
    <scope>IDENTIFICATION</scope>
    <source>
        <strain evidence="2">Yugu1</strain>
    </source>
</reference>
<keyword evidence="3" id="KW-1185">Reference proteome</keyword>
<dbReference type="Gramene" id="KQL22365">
    <property type="protein sequence ID" value="KQL22365"/>
    <property type="gene ID" value="SETIT_033480mg"/>
</dbReference>
<protein>
    <submittedName>
        <fullName evidence="2">Uncharacterized protein</fullName>
    </submittedName>
</protein>
<sequence length="101" mass="10304">MGGTVDNERDEGGGGALLSTRDAPHPMAAAAAGDGAVDPALPRLPPASPRADLSACGHWCSGGRRWAIGVGGGGVGRIWAPFSERFYDLWWTSCLGSSSPP</sequence>
<evidence type="ECO:0000313" key="3">
    <source>
        <dbReference type="Proteomes" id="UP000004995"/>
    </source>
</evidence>
<organism evidence="2 3">
    <name type="scientific">Setaria italica</name>
    <name type="common">Foxtail millet</name>
    <name type="synonym">Panicum italicum</name>
    <dbReference type="NCBI Taxonomy" id="4555"/>
    <lineage>
        <taxon>Eukaryota</taxon>
        <taxon>Viridiplantae</taxon>
        <taxon>Streptophyta</taxon>
        <taxon>Embryophyta</taxon>
        <taxon>Tracheophyta</taxon>
        <taxon>Spermatophyta</taxon>
        <taxon>Magnoliopsida</taxon>
        <taxon>Liliopsida</taxon>
        <taxon>Poales</taxon>
        <taxon>Poaceae</taxon>
        <taxon>PACMAD clade</taxon>
        <taxon>Panicoideae</taxon>
        <taxon>Panicodae</taxon>
        <taxon>Paniceae</taxon>
        <taxon>Cenchrinae</taxon>
        <taxon>Setaria</taxon>
    </lineage>
</organism>